<keyword evidence="6 11" id="KW-0949">S-adenosyl-L-methionine</keyword>
<feature type="compositionally biased region" description="Basic residues" evidence="12">
    <location>
        <begin position="394"/>
        <end position="406"/>
    </location>
</feature>
<evidence type="ECO:0000259" key="13">
    <source>
        <dbReference type="PROSITE" id="PS51569"/>
    </source>
</evidence>
<feature type="compositionally biased region" description="Polar residues" evidence="12">
    <location>
        <begin position="932"/>
        <end position="963"/>
    </location>
</feature>
<feature type="domain" description="DOT1" evidence="13">
    <location>
        <begin position="22"/>
        <end position="350"/>
    </location>
</feature>
<feature type="compositionally biased region" description="Basic residues" evidence="12">
    <location>
        <begin position="426"/>
        <end position="436"/>
    </location>
</feature>
<dbReference type="SUPFAM" id="SSF53335">
    <property type="entry name" value="S-adenosyl-L-methionine-dependent methyltransferases"/>
    <property type="match status" value="1"/>
</dbReference>
<dbReference type="Gene3D" id="1.10.260.60">
    <property type="match status" value="1"/>
</dbReference>
<keyword evidence="4 11" id="KW-0489">Methyltransferase</keyword>
<comment type="miscellaneous">
    <text evidence="11">In contrast to other lysine histone methyltransferases, it does not contain a SET domain, suggesting the existence of another mechanism for methylation of lysine residues of histones.</text>
</comment>
<dbReference type="InterPro" id="IPR030445">
    <property type="entry name" value="H3-K79_meTrfase"/>
</dbReference>
<dbReference type="PANTHER" id="PTHR21451:SF0">
    <property type="entry name" value="HISTONE-LYSINE N-METHYLTRANSFERASE, H3 LYSINE-79 SPECIFIC"/>
    <property type="match status" value="1"/>
</dbReference>
<keyword evidence="8 11" id="KW-0539">Nucleus</keyword>
<evidence type="ECO:0000256" key="5">
    <source>
        <dbReference type="ARBA" id="ARBA00022679"/>
    </source>
</evidence>
<dbReference type="PANTHER" id="PTHR21451">
    <property type="entry name" value="HISTONE H3 METHYLTRANSFERASE"/>
    <property type="match status" value="1"/>
</dbReference>
<reference evidence="14 15" key="1">
    <citation type="submission" date="2021-04" db="EMBL/GenBank/DDBJ databases">
        <authorList>
            <person name="Bliznina A."/>
        </authorList>
    </citation>
    <scope>NUCLEOTIDE SEQUENCE [LARGE SCALE GENOMIC DNA]</scope>
</reference>
<dbReference type="EC" id="2.1.1.360" evidence="2 11"/>
<sequence length="963" mass="107862">MEFRPEEFAGKSVKLSSPVGQGHLEIWWPLSKDKEILGARVKELEETIEIVLNELPDYRTSLLLTKLQEFRAYRTFESALTLVRMFNKNITTHVKLNRGTQQFHALLKRPIKTQALDHVLKQVYRASVTDPTQLNKYQSFTSETYGETNFAQMDKIIQTIKWSEDDVFVDLGSGIGSLVMQVSAMTPVAKSVGIEIQPTPCQYAKNMDINFKKIMKWYGYEHRNYDLFNGDFIKNEYVNTRTEKQSSFNWKEEATVIFVNNYAFSEDLNLKLRRIFGDMNIGTQIISTKAFCPVDFKINDRNAGNDIGCFMRVHEMDSIADGFSWTNNVVQVYKHVIDHSALADYYASKTKKAQGSTNSASSSTKDRSSSSSPIDFEEAAKEQVKTEKTDKSQKRSLKQRPMKKQIKTTEKMEMQRSRENSPAAKRGPKTGSKRGRSSINFDSASREALEIFNTAQVKSYSKKTTKRTDKYLTLVEKERMSKDRACIKEFRHFDETKSVLLQNFFKKKFDDTINAFSNIPQQLLDRIALNEKNRINAIRSMLKEARSDRDRISNKYETNCEQHIREVKDRKRERASKIEAKVAQVNKGNLELLSEIKANRSVIHAMNDNQRVQNNVLPSPQQIAARPPVNSNAATPVAYETIIGNGAPKGVQPRPSIIMKPYQNQIREMEPYPTAVSQPQRAKPNPSPHSVPLSPHSTKSSPSSDMNQSRINGHHIQAQGHPRDSVGPPPEAISSVASHYPIHLQPNQPASLPPPQQTQLLPNGQTGSPPKNASKRRRSSDIDRPKVVITPTSHMSTSPQAKQILHQIPPYATGAQVLLPGAFPHLNGLTRGPRDPSSHDPKIYGGLGGIIPSSVPPTSEQQNSAAMRHRNKPIKVVSRSTLSGLQVALSLGMAIPAGHYPASMIGLLSQYPGLNLQHFGFPYGPRPGMQRGSASASATAHQGVIQQSPPIQNASSKKATPHK</sequence>
<dbReference type="Proteomes" id="UP001158576">
    <property type="component" value="Chromosome 2"/>
</dbReference>
<comment type="catalytic activity">
    <reaction evidence="10 11">
        <text>L-lysyl(79)-[histone H3] + 3 S-adenosyl-L-methionine = N(6),N(6),N(6)-trimethyl-L-lysyl(79)-[histone H3] + 3 S-adenosyl-L-homocysteine + 3 H(+)</text>
        <dbReference type="Rhea" id="RHEA:60328"/>
        <dbReference type="Rhea" id="RHEA-COMP:15549"/>
        <dbReference type="Rhea" id="RHEA-COMP:15552"/>
        <dbReference type="ChEBI" id="CHEBI:15378"/>
        <dbReference type="ChEBI" id="CHEBI:29969"/>
        <dbReference type="ChEBI" id="CHEBI:57856"/>
        <dbReference type="ChEBI" id="CHEBI:59789"/>
        <dbReference type="ChEBI" id="CHEBI:61961"/>
        <dbReference type="EC" id="2.1.1.360"/>
    </reaction>
</comment>
<dbReference type="PROSITE" id="PS51569">
    <property type="entry name" value="DOT1"/>
    <property type="match status" value="1"/>
</dbReference>
<evidence type="ECO:0000256" key="11">
    <source>
        <dbReference type="RuleBase" id="RU271113"/>
    </source>
</evidence>
<proteinExistence type="inferred from homology"/>
<dbReference type="CDD" id="cd22541">
    <property type="entry name" value="SP5_N"/>
    <property type="match status" value="1"/>
</dbReference>
<evidence type="ECO:0000256" key="2">
    <source>
        <dbReference type="ARBA" id="ARBA00012190"/>
    </source>
</evidence>
<feature type="compositionally biased region" description="Polar residues" evidence="12">
    <location>
        <begin position="790"/>
        <end position="799"/>
    </location>
</feature>
<dbReference type="InterPro" id="IPR025789">
    <property type="entry name" value="DOT1_dom"/>
</dbReference>
<evidence type="ECO:0000256" key="12">
    <source>
        <dbReference type="SAM" id="MobiDB-lite"/>
    </source>
</evidence>
<comment type="similarity">
    <text evidence="11">Belongs to the class I-like SAM-binding methyltransferase superfamily. DOT1 family.</text>
</comment>
<name>A0ABN7TE88_OIKDI</name>
<feature type="region of interest" description="Disordered" evidence="12">
    <location>
        <begin position="353"/>
        <end position="440"/>
    </location>
</feature>
<organism evidence="14 15">
    <name type="scientific">Oikopleura dioica</name>
    <name type="common">Tunicate</name>
    <dbReference type="NCBI Taxonomy" id="34765"/>
    <lineage>
        <taxon>Eukaryota</taxon>
        <taxon>Metazoa</taxon>
        <taxon>Chordata</taxon>
        <taxon>Tunicata</taxon>
        <taxon>Appendicularia</taxon>
        <taxon>Copelata</taxon>
        <taxon>Oikopleuridae</taxon>
        <taxon>Oikopleura</taxon>
    </lineage>
</organism>
<evidence type="ECO:0000256" key="7">
    <source>
        <dbReference type="ARBA" id="ARBA00022853"/>
    </source>
</evidence>
<feature type="region of interest" description="Disordered" evidence="12">
    <location>
        <begin position="926"/>
        <end position="963"/>
    </location>
</feature>
<keyword evidence="15" id="KW-1185">Reference proteome</keyword>
<evidence type="ECO:0000256" key="9">
    <source>
        <dbReference type="ARBA" id="ARBA00029821"/>
    </source>
</evidence>
<evidence type="ECO:0000256" key="3">
    <source>
        <dbReference type="ARBA" id="ARBA00020987"/>
    </source>
</evidence>
<feature type="compositionally biased region" description="Basic and acidic residues" evidence="12">
    <location>
        <begin position="378"/>
        <end position="393"/>
    </location>
</feature>
<comment type="function">
    <text evidence="11">Histone methyltransferase that specifically trimethylates histone H3 to form H3K79me3. This methylation is required for telomere silencing and for the pachytene checkpoint during the meiotic cell cycle by allowing the recruitment of RAD9 to double strand breaks. Nucleosomes are preferred as substrate compared to free histone.</text>
</comment>
<accession>A0ABN7TE88</accession>
<dbReference type="InterPro" id="IPR029063">
    <property type="entry name" value="SAM-dependent_MTases_sf"/>
</dbReference>
<evidence type="ECO:0000256" key="10">
    <source>
        <dbReference type="ARBA" id="ARBA00047770"/>
    </source>
</evidence>
<protein>
    <recommendedName>
        <fullName evidence="3 11">Histone-lysine N-methyltransferase, H3 lysine-79 specific</fullName>
        <ecNumber evidence="2 11">2.1.1.360</ecNumber>
    </recommendedName>
    <alternativeName>
        <fullName evidence="9 11">Histone H3-K79 methyltransferase</fullName>
    </alternativeName>
</protein>
<evidence type="ECO:0000256" key="1">
    <source>
        <dbReference type="ARBA" id="ARBA00004123"/>
    </source>
</evidence>
<keyword evidence="5 11" id="KW-0808">Transferase</keyword>
<dbReference type="Gene3D" id="3.40.50.150">
    <property type="entry name" value="Vaccinia Virus protein VP39"/>
    <property type="match status" value="1"/>
</dbReference>
<evidence type="ECO:0000256" key="4">
    <source>
        <dbReference type="ARBA" id="ARBA00022603"/>
    </source>
</evidence>
<evidence type="ECO:0000313" key="15">
    <source>
        <dbReference type="Proteomes" id="UP001158576"/>
    </source>
</evidence>
<comment type="subcellular location">
    <subcellularLocation>
        <location evidence="1 11">Nucleus</location>
    </subcellularLocation>
</comment>
<dbReference type="Pfam" id="PF08123">
    <property type="entry name" value="DOT1"/>
    <property type="match status" value="1"/>
</dbReference>
<feature type="compositionally biased region" description="Basic and acidic residues" evidence="12">
    <location>
        <begin position="407"/>
        <end position="419"/>
    </location>
</feature>
<keyword evidence="7 11" id="KW-0156">Chromatin regulator</keyword>
<feature type="region of interest" description="Disordered" evidence="12">
    <location>
        <begin position="743"/>
        <end position="799"/>
    </location>
</feature>
<evidence type="ECO:0000256" key="6">
    <source>
        <dbReference type="ARBA" id="ARBA00022691"/>
    </source>
</evidence>
<evidence type="ECO:0000256" key="8">
    <source>
        <dbReference type="ARBA" id="ARBA00023242"/>
    </source>
</evidence>
<feature type="compositionally biased region" description="Low complexity" evidence="12">
    <location>
        <begin position="688"/>
        <end position="704"/>
    </location>
</feature>
<gene>
    <name evidence="14" type="ORF">OKIOD_LOCUS15870</name>
</gene>
<feature type="region of interest" description="Disordered" evidence="12">
    <location>
        <begin position="673"/>
        <end position="710"/>
    </location>
</feature>
<evidence type="ECO:0000313" key="14">
    <source>
        <dbReference type="EMBL" id="CAG5112946.1"/>
    </source>
</evidence>
<dbReference type="EMBL" id="OU015567">
    <property type="protein sequence ID" value="CAG5112946.1"/>
    <property type="molecule type" value="Genomic_DNA"/>
</dbReference>